<dbReference type="AlphaFoldDB" id="A0A017T0C3"/>
<dbReference type="SMART" id="SM00967">
    <property type="entry name" value="SpoU_sub_bind"/>
    <property type="match status" value="1"/>
</dbReference>
<name>A0A017T0C3_9BACT</name>
<dbReference type="SUPFAM" id="SSF75217">
    <property type="entry name" value="alpha/beta knot"/>
    <property type="match status" value="1"/>
</dbReference>
<dbReference type="GO" id="GO:0005829">
    <property type="term" value="C:cytosol"/>
    <property type="evidence" value="ECO:0007669"/>
    <property type="project" value="TreeGrafter"/>
</dbReference>
<dbReference type="NCBIfam" id="TIGR00186">
    <property type="entry name" value="rRNA_methyl_3"/>
    <property type="match status" value="1"/>
</dbReference>
<dbReference type="EMBL" id="ASRX01000060">
    <property type="protein sequence ID" value="EYF02452.1"/>
    <property type="molecule type" value="Genomic_DNA"/>
</dbReference>
<dbReference type="Proteomes" id="UP000019678">
    <property type="component" value="Unassembled WGS sequence"/>
</dbReference>
<dbReference type="Gene3D" id="3.40.1280.10">
    <property type="match status" value="1"/>
</dbReference>
<dbReference type="OrthoDB" id="9785673at2"/>
<reference evidence="4 5" key="1">
    <citation type="submission" date="2013-05" db="EMBL/GenBank/DDBJ databases">
        <title>Genome assembly of Chondromyces apiculatus DSM 436.</title>
        <authorList>
            <person name="Sharma G."/>
            <person name="Khatri I."/>
            <person name="Kaur C."/>
            <person name="Mayilraj S."/>
            <person name="Subramanian S."/>
        </authorList>
    </citation>
    <scope>NUCLEOTIDE SEQUENCE [LARGE SCALE GENOMIC DNA]</scope>
    <source>
        <strain evidence="4 5">DSM 436</strain>
    </source>
</reference>
<evidence type="ECO:0000313" key="4">
    <source>
        <dbReference type="EMBL" id="EYF02452.1"/>
    </source>
</evidence>
<dbReference type="eggNOG" id="COG0566">
    <property type="taxonomic scope" value="Bacteria"/>
</dbReference>
<evidence type="ECO:0000256" key="2">
    <source>
        <dbReference type="ARBA" id="ARBA00022679"/>
    </source>
</evidence>
<dbReference type="InterPro" id="IPR013123">
    <property type="entry name" value="SpoU_subst-bd"/>
</dbReference>
<protein>
    <submittedName>
        <fullName evidence="4">TrmH family tRNA/rRNA methyltransferase YacO</fullName>
    </submittedName>
</protein>
<dbReference type="InterPro" id="IPR004441">
    <property type="entry name" value="rRNA_MeTrfase_TrmH"/>
</dbReference>
<keyword evidence="2 4" id="KW-0808">Transferase</keyword>
<dbReference type="RefSeq" id="WP_044247453.1">
    <property type="nucleotide sequence ID" value="NZ_ASRX01000060.1"/>
</dbReference>
<evidence type="ECO:0000259" key="3">
    <source>
        <dbReference type="SMART" id="SM00967"/>
    </source>
</evidence>
<sequence>MRIVYGLQPVREAIRAHGNKIDWVLVQQDAGPKLDALARYAADQGIRVQRGPRSDLDRRTAGGRHQGALAGVPELPLVGVDSLPLEDPRSPEAGSVFIALDGVMDPQNFGAVIRSVVALGASAVIWPEHSSAPLSPATFRASAGAVEHATLCRVPSLPDALRTLTDRGATAVALDAQGPVELGELKLTGPVVIVVGAEDKGVRRPVRQACQHVARLPMAGTIGSLNASVAAALALYEVLRQRQQAQR</sequence>
<dbReference type="InterPro" id="IPR029064">
    <property type="entry name" value="Ribosomal_eL30-like_sf"/>
</dbReference>
<evidence type="ECO:0000256" key="1">
    <source>
        <dbReference type="ARBA" id="ARBA00022603"/>
    </source>
</evidence>
<evidence type="ECO:0000313" key="5">
    <source>
        <dbReference type="Proteomes" id="UP000019678"/>
    </source>
</evidence>
<dbReference type="GO" id="GO:0032259">
    <property type="term" value="P:methylation"/>
    <property type="evidence" value="ECO:0007669"/>
    <property type="project" value="UniProtKB-KW"/>
</dbReference>
<dbReference type="Gene3D" id="3.30.1330.30">
    <property type="match status" value="1"/>
</dbReference>
<dbReference type="STRING" id="1192034.CAP_7074"/>
<dbReference type="PANTHER" id="PTHR46429">
    <property type="entry name" value="23S RRNA (GUANOSINE-2'-O-)-METHYLTRANSFERASE RLMB"/>
    <property type="match status" value="1"/>
</dbReference>
<dbReference type="Pfam" id="PF08032">
    <property type="entry name" value="SpoU_sub_bind"/>
    <property type="match status" value="1"/>
</dbReference>
<dbReference type="GO" id="GO:0006396">
    <property type="term" value="P:RNA processing"/>
    <property type="evidence" value="ECO:0007669"/>
    <property type="project" value="InterPro"/>
</dbReference>
<dbReference type="Pfam" id="PF00588">
    <property type="entry name" value="SpoU_methylase"/>
    <property type="match status" value="1"/>
</dbReference>
<dbReference type="GO" id="GO:0003723">
    <property type="term" value="F:RNA binding"/>
    <property type="evidence" value="ECO:0007669"/>
    <property type="project" value="InterPro"/>
</dbReference>
<feature type="domain" description="RNA 2-O ribose methyltransferase substrate binding" evidence="3">
    <location>
        <begin position="3"/>
        <end position="78"/>
    </location>
</feature>
<comment type="caution">
    <text evidence="4">The sequence shown here is derived from an EMBL/GenBank/DDBJ whole genome shotgun (WGS) entry which is preliminary data.</text>
</comment>
<organism evidence="4 5">
    <name type="scientific">Chondromyces apiculatus DSM 436</name>
    <dbReference type="NCBI Taxonomy" id="1192034"/>
    <lineage>
        <taxon>Bacteria</taxon>
        <taxon>Pseudomonadati</taxon>
        <taxon>Myxococcota</taxon>
        <taxon>Polyangia</taxon>
        <taxon>Polyangiales</taxon>
        <taxon>Polyangiaceae</taxon>
        <taxon>Chondromyces</taxon>
    </lineage>
</organism>
<dbReference type="PANTHER" id="PTHR46429:SF1">
    <property type="entry name" value="23S RRNA (GUANOSINE-2'-O-)-METHYLTRANSFERASE RLMB"/>
    <property type="match status" value="1"/>
</dbReference>
<dbReference type="SUPFAM" id="SSF55315">
    <property type="entry name" value="L30e-like"/>
    <property type="match status" value="1"/>
</dbReference>
<gene>
    <name evidence="4" type="ORF">CAP_7074</name>
</gene>
<dbReference type="InterPro" id="IPR029026">
    <property type="entry name" value="tRNA_m1G_MTases_N"/>
</dbReference>
<dbReference type="GO" id="GO:0008173">
    <property type="term" value="F:RNA methyltransferase activity"/>
    <property type="evidence" value="ECO:0007669"/>
    <property type="project" value="InterPro"/>
</dbReference>
<proteinExistence type="predicted"/>
<keyword evidence="1 4" id="KW-0489">Methyltransferase</keyword>
<dbReference type="InterPro" id="IPR029028">
    <property type="entry name" value="Alpha/beta_knot_MTases"/>
</dbReference>
<dbReference type="CDD" id="cd18103">
    <property type="entry name" value="SpoU-like_RlmB"/>
    <property type="match status" value="1"/>
</dbReference>
<dbReference type="InterPro" id="IPR001537">
    <property type="entry name" value="SpoU_MeTrfase"/>
</dbReference>
<keyword evidence="5" id="KW-1185">Reference proteome</keyword>
<accession>A0A017T0C3</accession>